<evidence type="ECO:0000313" key="3">
    <source>
        <dbReference type="WBParaSite" id="BTMF_0000138601-mRNA-1"/>
    </source>
</evidence>
<evidence type="ECO:0000313" key="2">
    <source>
        <dbReference type="Proteomes" id="UP000280834"/>
    </source>
</evidence>
<protein>
    <submittedName>
        <fullName evidence="3">Ovule protein</fullName>
    </submittedName>
</protein>
<dbReference type="WBParaSite" id="BTMF_0000138601-mRNA-1">
    <property type="protein sequence ID" value="BTMF_0000138601-mRNA-1"/>
    <property type="gene ID" value="BTMF_0000138601"/>
</dbReference>
<keyword evidence="2" id="KW-1185">Reference proteome</keyword>
<reference evidence="1 2" key="2">
    <citation type="submission" date="2018-11" db="EMBL/GenBank/DDBJ databases">
        <authorList>
            <consortium name="Pathogen Informatics"/>
        </authorList>
    </citation>
    <scope>NUCLEOTIDE SEQUENCE [LARGE SCALE GENOMIC DNA]</scope>
</reference>
<dbReference type="AlphaFoldDB" id="A0A0R3Q4Z6"/>
<sequence>MSLPKLKQKSWVEGLLTFGVLMRKIYSEIRQSEMLNLSFTLSGYKITPHRLLNLKVICCITLERNLMCLPRTIVMYNTIILPKANVLILDFINRSSRINNL</sequence>
<proteinExistence type="predicted"/>
<organism evidence="3">
    <name type="scientific">Brugia timori</name>
    <dbReference type="NCBI Taxonomy" id="42155"/>
    <lineage>
        <taxon>Eukaryota</taxon>
        <taxon>Metazoa</taxon>
        <taxon>Ecdysozoa</taxon>
        <taxon>Nematoda</taxon>
        <taxon>Chromadorea</taxon>
        <taxon>Rhabditida</taxon>
        <taxon>Spirurina</taxon>
        <taxon>Spiruromorpha</taxon>
        <taxon>Filarioidea</taxon>
        <taxon>Onchocercidae</taxon>
        <taxon>Brugia</taxon>
    </lineage>
</organism>
<dbReference type="Proteomes" id="UP000280834">
    <property type="component" value="Unassembled WGS sequence"/>
</dbReference>
<name>A0A0R3Q4Z6_9BILA</name>
<dbReference type="EMBL" id="UZAG01000453">
    <property type="protein sequence ID" value="VDO08476.1"/>
    <property type="molecule type" value="Genomic_DNA"/>
</dbReference>
<reference evidence="3" key="1">
    <citation type="submission" date="2017-02" db="UniProtKB">
        <authorList>
            <consortium name="WormBaseParasite"/>
        </authorList>
    </citation>
    <scope>IDENTIFICATION</scope>
</reference>
<gene>
    <name evidence="1" type="ORF">BTMF_LOCUS728</name>
</gene>
<accession>A0A0R3Q4Z6</accession>
<evidence type="ECO:0000313" key="1">
    <source>
        <dbReference type="EMBL" id="VDO08476.1"/>
    </source>
</evidence>